<organism evidence="1 2">
    <name type="scientific">Funneliformis caledonium</name>
    <dbReference type="NCBI Taxonomy" id="1117310"/>
    <lineage>
        <taxon>Eukaryota</taxon>
        <taxon>Fungi</taxon>
        <taxon>Fungi incertae sedis</taxon>
        <taxon>Mucoromycota</taxon>
        <taxon>Glomeromycotina</taxon>
        <taxon>Glomeromycetes</taxon>
        <taxon>Glomerales</taxon>
        <taxon>Glomeraceae</taxon>
        <taxon>Funneliformis</taxon>
    </lineage>
</organism>
<dbReference type="Proteomes" id="UP000789570">
    <property type="component" value="Unassembled WGS sequence"/>
</dbReference>
<gene>
    <name evidence="1" type="ORF">FCALED_LOCUS8092</name>
</gene>
<dbReference type="OrthoDB" id="2473506at2759"/>
<feature type="non-terminal residue" evidence="1">
    <location>
        <position position="1"/>
    </location>
</feature>
<keyword evidence="2" id="KW-1185">Reference proteome</keyword>
<proteinExistence type="predicted"/>
<dbReference type="EMBL" id="CAJVPQ010002287">
    <property type="protein sequence ID" value="CAG8590974.1"/>
    <property type="molecule type" value="Genomic_DNA"/>
</dbReference>
<evidence type="ECO:0000313" key="2">
    <source>
        <dbReference type="Proteomes" id="UP000789570"/>
    </source>
</evidence>
<protein>
    <submittedName>
        <fullName evidence="1">6004_t:CDS:1</fullName>
    </submittedName>
</protein>
<evidence type="ECO:0000313" key="1">
    <source>
        <dbReference type="EMBL" id="CAG8590974.1"/>
    </source>
</evidence>
<accession>A0A9N9C8I8</accession>
<sequence length="175" mass="20303">MSKVDTYFDDLTSCSLFGFLEHKRPTEKRKAYSVYKGTLIYIAKDDTTKPERRTLAQACLNVFELSVRPLCQWGNCLSAGVDFTLPPNLCVVELRPPCREQTNSVPVEQYWMDLAKYKLENEIYLEEICRLLRKTITKRFEKRSVSEVEEKVKPVNTQSLTSSLVTTSRITELYE</sequence>
<name>A0A9N9C8I8_9GLOM</name>
<comment type="caution">
    <text evidence="1">The sequence shown here is derived from an EMBL/GenBank/DDBJ whole genome shotgun (WGS) entry which is preliminary data.</text>
</comment>
<reference evidence="1" key="1">
    <citation type="submission" date="2021-06" db="EMBL/GenBank/DDBJ databases">
        <authorList>
            <person name="Kallberg Y."/>
            <person name="Tangrot J."/>
            <person name="Rosling A."/>
        </authorList>
    </citation>
    <scope>NUCLEOTIDE SEQUENCE</scope>
    <source>
        <strain evidence="1">UK204</strain>
    </source>
</reference>
<dbReference type="AlphaFoldDB" id="A0A9N9C8I8"/>